<dbReference type="Gene3D" id="3.30.110.10">
    <property type="entry name" value="Translation initiation factor 3 (IF-3), C-terminal domain"/>
    <property type="match status" value="1"/>
</dbReference>
<dbReference type="HOGENOM" id="CLU_054919_3_2_0"/>
<comment type="subcellular location">
    <subcellularLocation>
        <location evidence="4 6">Cytoplasm</location>
    </subcellularLocation>
</comment>
<dbReference type="STRING" id="937777.Deipe_0959"/>
<dbReference type="EMBL" id="CP003382">
    <property type="protein sequence ID" value="AFZ66527.1"/>
    <property type="molecule type" value="Genomic_DNA"/>
</dbReference>
<dbReference type="PANTHER" id="PTHR10938">
    <property type="entry name" value="TRANSLATION INITIATION FACTOR IF-3"/>
    <property type="match status" value="1"/>
</dbReference>
<evidence type="ECO:0000256" key="1">
    <source>
        <dbReference type="ARBA" id="ARBA00005439"/>
    </source>
</evidence>
<feature type="domain" description="Translation initiation factor 3 C-terminal" evidence="8">
    <location>
        <begin position="104"/>
        <end position="189"/>
    </location>
</feature>
<dbReference type="KEGG" id="dpd:Deipe_0959"/>
<dbReference type="InterPro" id="IPR019813">
    <property type="entry name" value="Translation_initiation_fac3_CS"/>
</dbReference>
<dbReference type="AlphaFoldDB" id="L0A021"/>
<evidence type="ECO:0000313" key="10">
    <source>
        <dbReference type="EMBL" id="AFZ66527.1"/>
    </source>
</evidence>
<dbReference type="PROSITE" id="PS00938">
    <property type="entry name" value="IF3"/>
    <property type="match status" value="1"/>
</dbReference>
<organism evidence="10 11">
    <name type="scientific">Deinococcus peraridilitoris (strain DSM 19664 / LMG 22246 / CIP 109416 / KR-200)</name>
    <dbReference type="NCBI Taxonomy" id="937777"/>
    <lineage>
        <taxon>Bacteria</taxon>
        <taxon>Thermotogati</taxon>
        <taxon>Deinococcota</taxon>
        <taxon>Deinococci</taxon>
        <taxon>Deinococcales</taxon>
        <taxon>Deinococcaceae</taxon>
        <taxon>Deinococcus</taxon>
    </lineage>
</organism>
<dbReference type="Pfam" id="PF00707">
    <property type="entry name" value="IF3_C"/>
    <property type="match status" value="1"/>
</dbReference>
<dbReference type="InterPro" id="IPR019814">
    <property type="entry name" value="Translation_initiation_fac_3_N"/>
</dbReference>
<proteinExistence type="inferred from homology"/>
<keyword evidence="3 4" id="KW-0648">Protein biosynthesis</keyword>
<dbReference type="InterPro" id="IPR001288">
    <property type="entry name" value="Translation_initiation_fac_3"/>
</dbReference>
<dbReference type="PATRIC" id="fig|937777.3.peg.966"/>
<evidence type="ECO:0000256" key="4">
    <source>
        <dbReference type="HAMAP-Rule" id="MF_00080"/>
    </source>
</evidence>
<feature type="region of interest" description="Disordered" evidence="7">
    <location>
        <begin position="187"/>
        <end position="222"/>
    </location>
</feature>
<comment type="function">
    <text evidence="4 6">IF-3 binds to the 30S ribosomal subunit and shifts the equilibrium between 70S ribosomes and their 50S and 30S subunits in favor of the free subunits, thus enhancing the availability of 30S subunits on which protein synthesis initiation begins.</text>
</comment>
<dbReference type="FunFam" id="3.10.20.80:FF:000001">
    <property type="entry name" value="Translation initiation factor IF-3"/>
    <property type="match status" value="1"/>
</dbReference>
<reference evidence="11" key="1">
    <citation type="submission" date="2012-03" db="EMBL/GenBank/DDBJ databases">
        <title>Complete sequence of chromosome of Deinococcus peraridilitoris DSM 19664.</title>
        <authorList>
            <person name="Lucas S."/>
            <person name="Copeland A."/>
            <person name="Lapidus A."/>
            <person name="Glavina del Rio T."/>
            <person name="Dalin E."/>
            <person name="Tice H."/>
            <person name="Bruce D."/>
            <person name="Goodwin L."/>
            <person name="Pitluck S."/>
            <person name="Peters L."/>
            <person name="Mikhailova N."/>
            <person name="Lu M."/>
            <person name="Kyrpides N."/>
            <person name="Mavromatis K."/>
            <person name="Ivanova N."/>
            <person name="Brettin T."/>
            <person name="Detter J.C."/>
            <person name="Han C."/>
            <person name="Larimer F."/>
            <person name="Land M."/>
            <person name="Hauser L."/>
            <person name="Markowitz V."/>
            <person name="Cheng J.-F."/>
            <person name="Hugenholtz P."/>
            <person name="Woyke T."/>
            <person name="Wu D."/>
            <person name="Pukall R."/>
            <person name="Steenblock K."/>
            <person name="Brambilla E."/>
            <person name="Klenk H.-P."/>
            <person name="Eisen J.A."/>
        </authorList>
    </citation>
    <scope>NUCLEOTIDE SEQUENCE [LARGE SCALE GENOMIC DNA]</scope>
    <source>
        <strain evidence="11">DSM 19664 / LMG 22246 / CIP 109416 / KR-200</strain>
    </source>
</reference>
<dbReference type="Gene3D" id="3.10.20.80">
    <property type="entry name" value="Translation initiation factor 3 (IF-3), N-terminal domain"/>
    <property type="match status" value="1"/>
</dbReference>
<dbReference type="GO" id="GO:0005829">
    <property type="term" value="C:cytosol"/>
    <property type="evidence" value="ECO:0007669"/>
    <property type="project" value="TreeGrafter"/>
</dbReference>
<dbReference type="Proteomes" id="UP000010467">
    <property type="component" value="Chromosome"/>
</dbReference>
<dbReference type="PANTHER" id="PTHR10938:SF0">
    <property type="entry name" value="TRANSLATION INITIATION FACTOR IF-3, MITOCHONDRIAL"/>
    <property type="match status" value="1"/>
</dbReference>
<feature type="domain" description="Translation initiation factor 3 N-terminal" evidence="9">
    <location>
        <begin position="28"/>
        <end position="97"/>
    </location>
</feature>
<name>L0A021_DEIPD</name>
<feature type="compositionally biased region" description="Low complexity" evidence="7">
    <location>
        <begin position="201"/>
        <end position="213"/>
    </location>
</feature>
<evidence type="ECO:0000256" key="3">
    <source>
        <dbReference type="ARBA" id="ARBA00022917"/>
    </source>
</evidence>
<evidence type="ECO:0000256" key="2">
    <source>
        <dbReference type="ARBA" id="ARBA00022540"/>
    </source>
</evidence>
<dbReference type="InterPro" id="IPR036788">
    <property type="entry name" value="T_IF-3_C_sf"/>
</dbReference>
<dbReference type="FunFam" id="3.30.110.10:FF:000001">
    <property type="entry name" value="Translation initiation factor IF-3"/>
    <property type="match status" value="1"/>
</dbReference>
<evidence type="ECO:0000313" key="11">
    <source>
        <dbReference type="Proteomes" id="UP000010467"/>
    </source>
</evidence>
<comment type="subunit">
    <text evidence="4 6">Monomer.</text>
</comment>
<dbReference type="SUPFAM" id="SSF55200">
    <property type="entry name" value="Translation initiation factor IF3, C-terminal domain"/>
    <property type="match status" value="1"/>
</dbReference>
<evidence type="ECO:0000259" key="8">
    <source>
        <dbReference type="Pfam" id="PF00707"/>
    </source>
</evidence>
<keyword evidence="4" id="KW-0963">Cytoplasm</keyword>
<accession>L0A021</accession>
<evidence type="ECO:0000259" key="9">
    <source>
        <dbReference type="Pfam" id="PF05198"/>
    </source>
</evidence>
<evidence type="ECO:0000256" key="5">
    <source>
        <dbReference type="NCBIfam" id="TIGR00168"/>
    </source>
</evidence>
<keyword evidence="11" id="KW-1185">Reference proteome</keyword>
<dbReference type="GO" id="GO:0003743">
    <property type="term" value="F:translation initiation factor activity"/>
    <property type="evidence" value="ECO:0007669"/>
    <property type="project" value="UniProtKB-UniRule"/>
</dbReference>
<sequence length="222" mass="24769">MACGARLHARNRAPFFGEVIAIAKEHKINEQIRVRQVRLIDDEGGQVGIIDTREAVAMAREKNLDLVMVGPTAVPPVCKLLDYGRFRYEEQQNAKENRKRARATEVKSIKFRVKIDANDFNTKTNHVRRFLEEGHKVKVTIMFRGRERTHPELGERILHRVAETLADIGAPESAPNMMGMDMNMIMTPKPGGAKKVDRGSDQASPPVADADPAAPQPVTPTV</sequence>
<dbReference type="NCBIfam" id="TIGR00168">
    <property type="entry name" value="infC"/>
    <property type="match status" value="1"/>
</dbReference>
<dbReference type="InterPro" id="IPR036787">
    <property type="entry name" value="T_IF-3_N_sf"/>
</dbReference>
<dbReference type="GO" id="GO:0016020">
    <property type="term" value="C:membrane"/>
    <property type="evidence" value="ECO:0007669"/>
    <property type="project" value="TreeGrafter"/>
</dbReference>
<dbReference type="SUPFAM" id="SSF54364">
    <property type="entry name" value="Translation initiation factor IF3, N-terminal domain"/>
    <property type="match status" value="1"/>
</dbReference>
<dbReference type="InterPro" id="IPR019815">
    <property type="entry name" value="Translation_initiation_fac_3_C"/>
</dbReference>
<keyword evidence="2 4" id="KW-0396">Initiation factor</keyword>
<dbReference type="Pfam" id="PF05198">
    <property type="entry name" value="IF3_N"/>
    <property type="match status" value="1"/>
</dbReference>
<gene>
    <name evidence="4" type="primary">infC</name>
    <name evidence="10" type="ordered locus">Deipe_0959</name>
</gene>
<evidence type="ECO:0000256" key="6">
    <source>
        <dbReference type="RuleBase" id="RU000646"/>
    </source>
</evidence>
<dbReference type="GO" id="GO:0032790">
    <property type="term" value="P:ribosome disassembly"/>
    <property type="evidence" value="ECO:0007669"/>
    <property type="project" value="TreeGrafter"/>
</dbReference>
<dbReference type="HAMAP" id="MF_00080">
    <property type="entry name" value="IF_3"/>
    <property type="match status" value="1"/>
</dbReference>
<comment type="similarity">
    <text evidence="1 4 6">Belongs to the IF-3 family.</text>
</comment>
<protein>
    <recommendedName>
        <fullName evidence="4 5">Translation initiation factor IF-3</fullName>
    </recommendedName>
</protein>
<dbReference type="GO" id="GO:0043022">
    <property type="term" value="F:ribosome binding"/>
    <property type="evidence" value="ECO:0007669"/>
    <property type="project" value="UniProtKB-ARBA"/>
</dbReference>
<dbReference type="eggNOG" id="COG0290">
    <property type="taxonomic scope" value="Bacteria"/>
</dbReference>
<evidence type="ECO:0000256" key="7">
    <source>
        <dbReference type="SAM" id="MobiDB-lite"/>
    </source>
</evidence>